<proteinExistence type="predicted"/>
<gene>
    <name evidence="1" type="ORF">UFOVP190_457</name>
</gene>
<dbReference type="EMBL" id="LR798243">
    <property type="protein sequence ID" value="CAB5215233.1"/>
    <property type="molecule type" value="Genomic_DNA"/>
</dbReference>
<protein>
    <submittedName>
        <fullName evidence="1">Uncharacterized protein</fullName>
    </submittedName>
</protein>
<name>A0A6J7WIA8_9CAUD</name>
<reference evidence="1" key="1">
    <citation type="submission" date="2020-05" db="EMBL/GenBank/DDBJ databases">
        <authorList>
            <person name="Chiriac C."/>
            <person name="Salcher M."/>
            <person name="Ghai R."/>
            <person name="Kavagutti S V."/>
        </authorList>
    </citation>
    <scope>NUCLEOTIDE SEQUENCE</scope>
</reference>
<organism evidence="1">
    <name type="scientific">uncultured Caudovirales phage</name>
    <dbReference type="NCBI Taxonomy" id="2100421"/>
    <lineage>
        <taxon>Viruses</taxon>
        <taxon>Duplodnaviria</taxon>
        <taxon>Heunggongvirae</taxon>
        <taxon>Uroviricota</taxon>
        <taxon>Caudoviricetes</taxon>
        <taxon>Peduoviridae</taxon>
        <taxon>Maltschvirus</taxon>
        <taxon>Maltschvirus maltsch</taxon>
    </lineage>
</organism>
<evidence type="ECO:0000313" key="1">
    <source>
        <dbReference type="EMBL" id="CAB5215233.1"/>
    </source>
</evidence>
<sequence>MEIKLDPESGPGFIQKQLPHLTNTQAQLAFWQMRMRDIEMGANTIESDKDLYEAYDQWKFWKTLGNDDTYHGI</sequence>
<accession>A0A6J7WIA8</accession>